<reference evidence="11" key="2">
    <citation type="submission" date="2022-12" db="EMBL/GenBank/DDBJ databases">
        <title>Multi-locus analysis reveals new hosts of palm lethal decline phytoplasmas in Florida, U.S.A.</title>
        <authorList>
            <person name="Mou D.-F."/>
            <person name="Helmick E.E."/>
            <person name="Bahder B.W."/>
        </authorList>
    </citation>
    <scope>NUCLEOTIDE SEQUENCE</scope>
    <source>
        <strain evidence="11">FLREC-2086</strain>
    </source>
</reference>
<keyword evidence="5 9" id="KW-0653">Protein transport</keyword>
<keyword evidence="7 9" id="KW-0811">Translocation</keyword>
<proteinExistence type="inferred from homology"/>
<gene>
    <name evidence="9 11" type="primary">secY</name>
</gene>
<accession>A0A9E9JMT7</accession>
<dbReference type="InterPro" id="IPR023201">
    <property type="entry name" value="SecY_dom_sf"/>
</dbReference>
<comment type="function">
    <text evidence="9">The central subunit of the protein translocation channel SecYEG. Consists of two halves formed by TMs 1-5 and 6-10. These two domains form a lateral gate at the front which open onto the bilayer between TMs 2 and 7, and are clamped together by SecE at the back. The channel is closed by both a pore ring composed of hydrophobic SecY resides and a short helix (helix 2A) on the extracellular side of the membrane which forms a plug. The plug probably moves laterally to allow the channel to open. The ring and the pore may move independently.</text>
</comment>
<evidence type="ECO:0000256" key="1">
    <source>
        <dbReference type="ARBA" id="ARBA00004141"/>
    </source>
</evidence>
<dbReference type="InterPro" id="IPR002208">
    <property type="entry name" value="SecY/SEC61-alpha"/>
</dbReference>
<evidence type="ECO:0000256" key="5">
    <source>
        <dbReference type="ARBA" id="ARBA00022927"/>
    </source>
</evidence>
<feature type="transmembrane region" description="Helical" evidence="9">
    <location>
        <begin position="141"/>
        <end position="161"/>
    </location>
</feature>
<keyword evidence="6 9" id="KW-1133">Transmembrane helix</keyword>
<evidence type="ECO:0000256" key="8">
    <source>
        <dbReference type="ARBA" id="ARBA00023136"/>
    </source>
</evidence>
<dbReference type="GO" id="GO:0065002">
    <property type="term" value="P:intracellular protein transmembrane transport"/>
    <property type="evidence" value="ECO:0007669"/>
    <property type="project" value="UniProtKB-UniRule"/>
</dbReference>
<comment type="similarity">
    <text evidence="2 9 10">Belongs to the SecY/SEC61-alpha family.</text>
</comment>
<dbReference type="PRINTS" id="PR00303">
    <property type="entry name" value="SECYTRNLCASE"/>
</dbReference>
<sequence>MKKIINFFLNKKDIIKKIFFTLFIIFVYVVGSNIYIPFLPVRKYELIISHQKLPFLFGFLGEHFNTLCLLSLGVMPYITSSIFVQIMQKFFLPLKEWSEQGEKGKYKTSIFTRILTFFFPIAQSLALILNSKVFYPQDDLFLILQTLFFLIVGAFICIWLSDLITSKGIGNGVSLLLVLSISKEVFNLFKFLIKGDGSMYIADRIIILFLFLLLLILTVILSSSYLNIPIHYTTKVNNDNKIERNIPIKVNVVGVLPIILANTLLNVIPIFSVFFNKDSFFNKFAKLFVESRHYLGIGFFIYLLLIILFSFFTVFMIIQPNEIAESLSKQDAFLESVKPGKETVYKITYELFRVTIVGTILLTLLSASPDLIGYFFSIPKNFKFGGTSLLIIVGVVFDFIQRITSKTNIQQMYDKLF</sequence>
<feature type="transmembrane region" description="Helical" evidence="9">
    <location>
        <begin position="205"/>
        <end position="228"/>
    </location>
</feature>
<feature type="transmembrane region" description="Helical" evidence="9">
    <location>
        <begin position="351"/>
        <end position="376"/>
    </location>
</feature>
<comment type="subcellular location">
    <subcellularLocation>
        <location evidence="9">Cell membrane</location>
        <topology evidence="9">Multi-pass membrane protein</topology>
    </subcellularLocation>
    <subcellularLocation>
        <location evidence="1">Membrane</location>
        <topology evidence="1">Multi-pass membrane protein</topology>
    </subcellularLocation>
</comment>
<dbReference type="GO" id="GO:0005886">
    <property type="term" value="C:plasma membrane"/>
    <property type="evidence" value="ECO:0007669"/>
    <property type="project" value="UniProtKB-SubCell"/>
</dbReference>
<feature type="transmembrane region" description="Helical" evidence="9">
    <location>
        <begin position="294"/>
        <end position="318"/>
    </location>
</feature>
<dbReference type="GO" id="GO:0006605">
    <property type="term" value="P:protein targeting"/>
    <property type="evidence" value="ECO:0007669"/>
    <property type="project" value="UniProtKB-UniRule"/>
</dbReference>
<keyword evidence="8 9" id="KW-0472">Membrane</keyword>
<dbReference type="SUPFAM" id="SSF103491">
    <property type="entry name" value="Preprotein translocase SecY subunit"/>
    <property type="match status" value="1"/>
</dbReference>
<evidence type="ECO:0000256" key="6">
    <source>
        <dbReference type="ARBA" id="ARBA00022989"/>
    </source>
</evidence>
<evidence type="ECO:0000256" key="9">
    <source>
        <dbReference type="HAMAP-Rule" id="MF_01465"/>
    </source>
</evidence>
<evidence type="ECO:0000256" key="3">
    <source>
        <dbReference type="ARBA" id="ARBA00022448"/>
    </source>
</evidence>
<dbReference type="PANTHER" id="PTHR10906">
    <property type="entry name" value="SECY/SEC61-ALPHA FAMILY MEMBER"/>
    <property type="match status" value="1"/>
</dbReference>
<feature type="transmembrane region" description="Helical" evidence="9">
    <location>
        <begin position="382"/>
        <end position="400"/>
    </location>
</feature>
<dbReference type="Gene3D" id="1.10.3370.10">
    <property type="entry name" value="SecY subunit domain"/>
    <property type="match status" value="1"/>
</dbReference>
<organism evidence="11">
    <name type="scientific">Candidatus Phytoplasma palmae</name>
    <dbReference type="NCBI Taxonomy" id="85624"/>
    <lineage>
        <taxon>Bacteria</taxon>
        <taxon>Bacillati</taxon>
        <taxon>Mycoplasmatota</taxon>
        <taxon>Mollicutes</taxon>
        <taxon>Acholeplasmatales</taxon>
        <taxon>Acholeplasmataceae</taxon>
        <taxon>Candidatus Phytoplasma</taxon>
        <taxon>16SrIV (Coconut lethal yellows group)</taxon>
    </lineage>
</organism>
<dbReference type="PIRSF" id="PIRSF004557">
    <property type="entry name" value="SecY"/>
    <property type="match status" value="1"/>
</dbReference>
<keyword evidence="9" id="KW-1003">Cell membrane</keyword>
<name>A0A9E9JMT7_9MOLU</name>
<comment type="caution">
    <text evidence="9">Lacks conserved residue(s) required for the propagation of feature annotation.</text>
</comment>
<feature type="transmembrane region" description="Helical" evidence="9">
    <location>
        <begin position="18"/>
        <end position="36"/>
    </location>
</feature>
<dbReference type="EMBL" id="OM918757">
    <property type="protein sequence ID" value="WAQ93407.1"/>
    <property type="molecule type" value="Genomic_DNA"/>
</dbReference>
<feature type="transmembrane region" description="Helical" evidence="9">
    <location>
        <begin position="64"/>
        <end position="87"/>
    </location>
</feature>
<dbReference type="AlphaFoldDB" id="A0A9E9JMT7"/>
<dbReference type="GO" id="GO:0043952">
    <property type="term" value="P:protein transport by the Sec complex"/>
    <property type="evidence" value="ECO:0007669"/>
    <property type="project" value="UniProtKB-UniRule"/>
</dbReference>
<feature type="transmembrane region" description="Helical" evidence="9">
    <location>
        <begin position="108"/>
        <end position="129"/>
    </location>
</feature>
<feature type="transmembrane region" description="Helical" evidence="9">
    <location>
        <begin position="248"/>
        <end position="274"/>
    </location>
</feature>
<evidence type="ECO:0000256" key="2">
    <source>
        <dbReference type="ARBA" id="ARBA00005751"/>
    </source>
</evidence>
<dbReference type="Pfam" id="PF00344">
    <property type="entry name" value="SecY"/>
    <property type="match status" value="1"/>
</dbReference>
<dbReference type="HAMAP" id="MF_01465">
    <property type="entry name" value="SecY"/>
    <property type="match status" value="1"/>
</dbReference>
<reference evidence="11" key="1">
    <citation type="submission" date="2022-03" db="EMBL/GenBank/DDBJ databases">
        <authorList>
            <person name="Mou D."/>
            <person name="Helmick E.E."/>
            <person name="Bahder B.W."/>
        </authorList>
    </citation>
    <scope>NUCLEOTIDE SEQUENCE</scope>
    <source>
        <strain evidence="11">FLREC-2086</strain>
    </source>
</reference>
<dbReference type="PROSITE" id="PS00756">
    <property type="entry name" value="SECY_2"/>
    <property type="match status" value="1"/>
</dbReference>
<evidence type="ECO:0000256" key="7">
    <source>
        <dbReference type="ARBA" id="ARBA00023010"/>
    </source>
</evidence>
<keyword evidence="4 9" id="KW-0812">Transmembrane</keyword>
<dbReference type="InterPro" id="IPR026593">
    <property type="entry name" value="SecY"/>
</dbReference>
<comment type="subunit">
    <text evidence="9">Component of the Sec protein translocase complex. Heterotrimer consisting of SecY, SecE and SecG subunits. The heterotrimers can form oligomers, although 1 heterotrimer is thought to be able to translocate proteins. Interacts with the ribosome. Interacts with SecDF, and other proteins may be involved. Interacts with SecA.</text>
</comment>
<protein>
    <recommendedName>
        <fullName evidence="9">Protein translocase subunit SecY</fullName>
    </recommendedName>
</protein>
<evidence type="ECO:0000256" key="4">
    <source>
        <dbReference type="ARBA" id="ARBA00022692"/>
    </source>
</evidence>
<evidence type="ECO:0000256" key="10">
    <source>
        <dbReference type="RuleBase" id="RU004349"/>
    </source>
</evidence>
<keyword evidence="3 9" id="KW-0813">Transport</keyword>
<dbReference type="NCBIfam" id="TIGR00967">
    <property type="entry name" value="3a0501s007"/>
    <property type="match status" value="1"/>
</dbReference>
<dbReference type="InterPro" id="IPR030659">
    <property type="entry name" value="SecY_CS"/>
</dbReference>
<evidence type="ECO:0000313" key="11">
    <source>
        <dbReference type="EMBL" id="WAQ93407.1"/>
    </source>
</evidence>